<organism evidence="2 3">
    <name type="scientific">Microbacterium phage AnnaSerena</name>
    <dbReference type="NCBI Taxonomy" id="2201432"/>
    <lineage>
        <taxon>Viruses</taxon>
        <taxon>Duplodnaviria</taxon>
        <taxon>Heunggongvirae</taxon>
        <taxon>Uroviricota</taxon>
        <taxon>Caudoviricetes</taxon>
        <taxon>Krampusvirus</taxon>
        <taxon>Krampusvirus krampus</taxon>
    </lineage>
</organism>
<evidence type="ECO:0000313" key="2">
    <source>
        <dbReference type="EMBL" id="AWY04501.1"/>
    </source>
</evidence>
<dbReference type="EMBL" id="MH271292">
    <property type="protein sequence ID" value="AWY04501.1"/>
    <property type="molecule type" value="Genomic_DNA"/>
</dbReference>
<dbReference type="Proteomes" id="UP000251068">
    <property type="component" value="Segment"/>
</dbReference>
<feature type="compositionally biased region" description="Low complexity" evidence="1">
    <location>
        <begin position="257"/>
        <end position="276"/>
    </location>
</feature>
<evidence type="ECO:0000256" key="1">
    <source>
        <dbReference type="SAM" id="MobiDB-lite"/>
    </source>
</evidence>
<name>A0A2Z4Q301_9CAUD</name>
<dbReference type="Pfam" id="PF13479">
    <property type="entry name" value="AAA_24"/>
    <property type="match status" value="1"/>
</dbReference>
<accession>A0A2Z4Q301</accession>
<protein>
    <submittedName>
        <fullName evidence="2">RecA-like recombinase</fullName>
    </submittedName>
</protein>
<reference evidence="2 3" key="1">
    <citation type="submission" date="2018-04" db="EMBL/GenBank/DDBJ databases">
        <authorList>
            <person name="Harrington T."/>
            <person name="Washburn E."/>
            <person name="Bricker J."/>
            <person name="McKinney A."/>
            <person name="Betsko A.J."/>
            <person name="Garlena R.A."/>
            <person name="Russell D.A."/>
            <person name="Pope W.A."/>
            <person name="Jacobs-Sera D."/>
            <person name="Hatfull G.F."/>
        </authorList>
    </citation>
    <scope>NUCLEOTIDE SEQUENCE [LARGE SCALE GENOMIC DNA]</scope>
</reference>
<sequence length="282" mass="31526">MPNANIRDVGVETSVYRHMLLCAGPGFGKTVFFGTGGPKVLFLTTDKEGTLSAAMMGSESKEWPINSWEDLVEAYKYLRDGGIEKDGWEWVIIDNISEAEEQAKWGNIAREHAAKPQTVDEFVPTQGNYQRTQNMLLMMTKQFLDLPVNVGFTAWIETNEDNSGQEYYAPAIHGQKGAIAQMIAGYMNIVGYGEVYEDDDGTEHRRIHFAHNGPFRGKDRYMALGKYRTDLTLPKMDAAINKKLAERKSGARKTPARTRTSATGTTRTRRAATTTTKARKKA</sequence>
<gene>
    <name evidence="2" type="primary">45</name>
    <name evidence="2" type="ORF">SEA_ANNASERENA_45</name>
</gene>
<evidence type="ECO:0000313" key="3">
    <source>
        <dbReference type="Proteomes" id="UP000251068"/>
    </source>
</evidence>
<feature type="region of interest" description="Disordered" evidence="1">
    <location>
        <begin position="244"/>
        <end position="282"/>
    </location>
</feature>
<proteinExistence type="predicted"/>